<dbReference type="Gene3D" id="3.90.70.10">
    <property type="entry name" value="Cysteine proteinases"/>
    <property type="match status" value="1"/>
</dbReference>
<dbReference type="InterPro" id="IPR027417">
    <property type="entry name" value="P-loop_NTPase"/>
</dbReference>
<dbReference type="InterPro" id="IPR005074">
    <property type="entry name" value="Peptidase_C39"/>
</dbReference>
<comment type="subcellular location">
    <subcellularLocation>
        <location evidence="1">Cell membrane</location>
        <topology evidence="1">Multi-pass membrane protein</topology>
    </subcellularLocation>
</comment>
<evidence type="ECO:0000256" key="7">
    <source>
        <dbReference type="ARBA" id="ARBA00023136"/>
    </source>
</evidence>
<dbReference type="InterPro" id="IPR036640">
    <property type="entry name" value="ABC1_TM_sf"/>
</dbReference>
<dbReference type="SUPFAM" id="SSF90123">
    <property type="entry name" value="ABC transporter transmembrane region"/>
    <property type="match status" value="1"/>
</dbReference>
<dbReference type="Pfam" id="PF00664">
    <property type="entry name" value="ABC_membrane"/>
    <property type="match status" value="1"/>
</dbReference>
<keyword evidence="13" id="KW-1185">Reference proteome</keyword>
<evidence type="ECO:0000256" key="6">
    <source>
        <dbReference type="ARBA" id="ARBA00022989"/>
    </source>
</evidence>
<keyword evidence="6 8" id="KW-1133">Transmembrane helix</keyword>
<dbReference type="Gene3D" id="1.20.1560.10">
    <property type="entry name" value="ABC transporter type 1, transmembrane domain"/>
    <property type="match status" value="1"/>
</dbReference>
<dbReference type="PANTHER" id="PTHR24221">
    <property type="entry name" value="ATP-BINDING CASSETTE SUB-FAMILY B"/>
    <property type="match status" value="1"/>
</dbReference>
<dbReference type="PROSITE" id="PS50929">
    <property type="entry name" value="ABC_TM1F"/>
    <property type="match status" value="1"/>
</dbReference>
<keyword evidence="7 8" id="KW-0472">Membrane</keyword>
<dbReference type="InterPro" id="IPR003439">
    <property type="entry name" value="ABC_transporter-like_ATP-bd"/>
</dbReference>
<protein>
    <submittedName>
        <fullName evidence="12">Peptidase domain-containing ABC transporter</fullName>
    </submittedName>
</protein>
<gene>
    <name evidence="12" type="ORF">AACH00_10485</name>
</gene>
<evidence type="ECO:0000256" key="2">
    <source>
        <dbReference type="ARBA" id="ARBA00022475"/>
    </source>
</evidence>
<evidence type="ECO:0000256" key="1">
    <source>
        <dbReference type="ARBA" id="ARBA00004651"/>
    </source>
</evidence>
<comment type="caution">
    <text evidence="12">The sequence shown here is derived from an EMBL/GenBank/DDBJ whole genome shotgun (WGS) entry which is preliminary data.</text>
</comment>
<dbReference type="InterPro" id="IPR011527">
    <property type="entry name" value="ABC1_TM_dom"/>
</dbReference>
<evidence type="ECO:0000313" key="12">
    <source>
        <dbReference type="EMBL" id="MEK8046776.1"/>
    </source>
</evidence>
<feature type="transmembrane region" description="Helical" evidence="8">
    <location>
        <begin position="300"/>
        <end position="330"/>
    </location>
</feature>
<evidence type="ECO:0000256" key="4">
    <source>
        <dbReference type="ARBA" id="ARBA00022741"/>
    </source>
</evidence>
<feature type="domain" description="ABC transporter" evidence="9">
    <location>
        <begin position="495"/>
        <end position="728"/>
    </location>
</feature>
<dbReference type="PROSITE" id="PS00211">
    <property type="entry name" value="ABC_TRANSPORTER_1"/>
    <property type="match status" value="1"/>
</dbReference>
<feature type="transmembrane region" description="Helical" evidence="8">
    <location>
        <begin position="414"/>
        <end position="439"/>
    </location>
</feature>
<dbReference type="RefSeq" id="WP_341399073.1">
    <property type="nucleotide sequence ID" value="NZ_JBBUTI010000006.1"/>
</dbReference>
<dbReference type="EMBL" id="JBBUTI010000006">
    <property type="protein sequence ID" value="MEK8046776.1"/>
    <property type="molecule type" value="Genomic_DNA"/>
</dbReference>
<dbReference type="InterPro" id="IPR039421">
    <property type="entry name" value="Type_1_exporter"/>
</dbReference>
<dbReference type="PROSITE" id="PS50990">
    <property type="entry name" value="PEPTIDASE_C39"/>
    <property type="match status" value="1"/>
</dbReference>
<keyword evidence="5" id="KW-0067">ATP-binding</keyword>
<dbReference type="Pfam" id="PF00005">
    <property type="entry name" value="ABC_tran"/>
    <property type="match status" value="1"/>
</dbReference>
<dbReference type="CDD" id="cd18567">
    <property type="entry name" value="ABC_6TM_CvaB_RaxB_like"/>
    <property type="match status" value="1"/>
</dbReference>
<evidence type="ECO:0000313" key="13">
    <source>
        <dbReference type="Proteomes" id="UP001379945"/>
    </source>
</evidence>
<sequence>MRDAAASSLGWLQRLGQRRGRVPLVLQSEAAECGLACLAMVAGAHGLDTDLQTLRQRFQLSLKGATAADVSEMGSALGLAPRALRCELADLDKLHLPCVLHWNLNHFVVLVAVRRGVLTLHDPARGVRHMSVAAASPHFTGVVLEFTPTASFQPRRDRQPVRLRQLLGPVHGLKRALGQVLFLALALEFFVMLSPLLLQQVVDGVLVTGQSEFMLTLGIGFGGLVLFQVLAAGARSWALMYLSSSLKLQWLGQVFSHLLTLPLAWFERRQTGDVWSRFAAVHEIQDKLTTQFAEGLIDGVMVLFCLGLMWLISPLLSAVALAAVLLYALVRWALAGPMREATEEALVHDAKKSTHFLESLRGVSAIKLFNAQAQRQSRFMNLVVDAMNADLTLRRLELRLALAHRGLFGLERVAVVWLGALAVLDGGLSTGLLFAFLAYQEQFATRTSALIDKLGELRLLKVQADRLADIVLTAPEHDGSVLARPPKAADCEGRLELRDVHFAYSDLEPEVLRGVSLCIEPGDSVAIVGPSGCGKTTLLKLLLGVHVPTAGEVCMDGRPLAHWGLRPWREALGAVLQEEPLFAGSIADNIAFFTPETDMDWVRTCARMASVLDDIEAMPMGFHTLVGDMGAALSGGQKQRILLARALYRRPRVLLLDEATSALDVDRERLVNRAVQQLQLTRIIVAHRPDTVASADRVIVLSEGRVVQDFRRVPGVGAEAGAEPGAVSGAAA</sequence>
<feature type="domain" description="ABC transmembrane type-1" evidence="10">
    <location>
        <begin position="180"/>
        <end position="459"/>
    </location>
</feature>
<keyword evidence="4" id="KW-0547">Nucleotide-binding</keyword>
<reference evidence="12 13" key="1">
    <citation type="submission" date="2024-04" db="EMBL/GenBank/DDBJ databases">
        <title>Novel species of the genus Ideonella isolated from streams.</title>
        <authorList>
            <person name="Lu H."/>
        </authorList>
    </citation>
    <scope>NUCLEOTIDE SEQUENCE [LARGE SCALE GENOMIC DNA]</scope>
    <source>
        <strain evidence="12 13">LYT19W</strain>
    </source>
</reference>
<keyword evidence="3 8" id="KW-0812">Transmembrane</keyword>
<proteinExistence type="predicted"/>
<evidence type="ECO:0000259" key="9">
    <source>
        <dbReference type="PROSITE" id="PS50893"/>
    </source>
</evidence>
<dbReference type="PROSITE" id="PS50893">
    <property type="entry name" value="ABC_TRANSPORTER_2"/>
    <property type="match status" value="1"/>
</dbReference>
<dbReference type="InterPro" id="IPR017871">
    <property type="entry name" value="ABC_transporter-like_CS"/>
</dbReference>
<dbReference type="SUPFAM" id="SSF52540">
    <property type="entry name" value="P-loop containing nucleoside triphosphate hydrolases"/>
    <property type="match status" value="1"/>
</dbReference>
<dbReference type="InterPro" id="IPR033838">
    <property type="entry name" value="CvaB_peptidase"/>
</dbReference>
<feature type="transmembrane region" description="Helical" evidence="8">
    <location>
        <begin position="213"/>
        <end position="234"/>
    </location>
</feature>
<dbReference type="Gene3D" id="3.40.50.300">
    <property type="entry name" value="P-loop containing nucleotide triphosphate hydrolases"/>
    <property type="match status" value="1"/>
</dbReference>
<evidence type="ECO:0000256" key="5">
    <source>
        <dbReference type="ARBA" id="ARBA00022840"/>
    </source>
</evidence>
<evidence type="ECO:0000259" key="10">
    <source>
        <dbReference type="PROSITE" id="PS50929"/>
    </source>
</evidence>
<name>A0ABU9C572_9BURK</name>
<dbReference type="InterPro" id="IPR003593">
    <property type="entry name" value="AAA+_ATPase"/>
</dbReference>
<feature type="domain" description="Peptidase C39" evidence="11">
    <location>
        <begin position="27"/>
        <end position="146"/>
    </location>
</feature>
<keyword evidence="2" id="KW-1003">Cell membrane</keyword>
<dbReference type="CDD" id="cd02419">
    <property type="entry name" value="Peptidase_C39C"/>
    <property type="match status" value="1"/>
</dbReference>
<dbReference type="SMART" id="SM00382">
    <property type="entry name" value="AAA"/>
    <property type="match status" value="1"/>
</dbReference>
<dbReference type="Proteomes" id="UP001379945">
    <property type="component" value="Unassembled WGS sequence"/>
</dbReference>
<dbReference type="Pfam" id="PF03412">
    <property type="entry name" value="Peptidase_C39"/>
    <property type="match status" value="1"/>
</dbReference>
<feature type="transmembrane region" description="Helical" evidence="8">
    <location>
        <begin position="180"/>
        <end position="201"/>
    </location>
</feature>
<dbReference type="PANTHER" id="PTHR24221:SF606">
    <property type="entry name" value="COLICIN V SECRETION-PROCESSING ATP-BINDING PROTEIN"/>
    <property type="match status" value="1"/>
</dbReference>
<evidence type="ECO:0000256" key="8">
    <source>
        <dbReference type="SAM" id="Phobius"/>
    </source>
</evidence>
<evidence type="ECO:0000259" key="11">
    <source>
        <dbReference type="PROSITE" id="PS50990"/>
    </source>
</evidence>
<accession>A0ABU9C572</accession>
<evidence type="ECO:0000256" key="3">
    <source>
        <dbReference type="ARBA" id="ARBA00022692"/>
    </source>
</evidence>
<organism evidence="12 13">
    <name type="scientific">Ideonella margarita</name>
    <dbReference type="NCBI Taxonomy" id="2984191"/>
    <lineage>
        <taxon>Bacteria</taxon>
        <taxon>Pseudomonadati</taxon>
        <taxon>Pseudomonadota</taxon>
        <taxon>Betaproteobacteria</taxon>
        <taxon>Burkholderiales</taxon>
        <taxon>Sphaerotilaceae</taxon>
        <taxon>Ideonella</taxon>
    </lineage>
</organism>